<name>A0A2I1BTC4_ASPN1</name>
<dbReference type="EMBL" id="MSZS01000012">
    <property type="protein sequence ID" value="PKX88635.1"/>
    <property type="molecule type" value="Genomic_DNA"/>
</dbReference>
<reference evidence="2" key="1">
    <citation type="journal article" date="2018" name="Proc. Natl. Acad. Sci. U.S.A.">
        <title>Linking secondary metabolites to gene clusters through genome sequencing of six diverse Aspergillus species.</title>
        <authorList>
            <person name="Kaerboelling I."/>
            <person name="Vesth T.C."/>
            <person name="Frisvad J.C."/>
            <person name="Nybo J.L."/>
            <person name="Theobald S."/>
            <person name="Kuo A."/>
            <person name="Bowyer P."/>
            <person name="Matsuda Y."/>
            <person name="Mondo S."/>
            <person name="Lyhne E.K."/>
            <person name="Kogle M.E."/>
            <person name="Clum A."/>
            <person name="Lipzen A."/>
            <person name="Salamov A."/>
            <person name="Ngan C.Y."/>
            <person name="Daum C."/>
            <person name="Chiniquy J."/>
            <person name="Barry K."/>
            <person name="LaButti K."/>
            <person name="Haridas S."/>
            <person name="Simmons B.A."/>
            <person name="Magnuson J.K."/>
            <person name="Mortensen U.H."/>
            <person name="Larsen T.O."/>
            <person name="Grigoriev I.V."/>
            <person name="Baker S.E."/>
            <person name="Andersen M.R."/>
        </authorList>
    </citation>
    <scope>NUCLEOTIDE SEQUENCE [LARGE SCALE GENOMIC DNA]</scope>
    <source>
        <strain evidence="2">IBT 16806</strain>
    </source>
</reference>
<proteinExistence type="predicted"/>
<protein>
    <submittedName>
        <fullName evidence="1">Uncharacterized protein</fullName>
    </submittedName>
</protein>
<keyword evidence="2" id="KW-1185">Reference proteome</keyword>
<dbReference type="AlphaFoldDB" id="A0A2I1BTC4"/>
<dbReference type="Proteomes" id="UP000234474">
    <property type="component" value="Unassembled WGS sequence"/>
</dbReference>
<gene>
    <name evidence="1" type="ORF">P174DRAFT_446170</name>
</gene>
<evidence type="ECO:0000313" key="2">
    <source>
        <dbReference type="Proteomes" id="UP000234474"/>
    </source>
</evidence>
<organism evidence="1 2">
    <name type="scientific">Aspergillus novofumigatus (strain IBT 16806)</name>
    <dbReference type="NCBI Taxonomy" id="1392255"/>
    <lineage>
        <taxon>Eukaryota</taxon>
        <taxon>Fungi</taxon>
        <taxon>Dikarya</taxon>
        <taxon>Ascomycota</taxon>
        <taxon>Pezizomycotina</taxon>
        <taxon>Eurotiomycetes</taxon>
        <taxon>Eurotiomycetidae</taxon>
        <taxon>Eurotiales</taxon>
        <taxon>Aspergillaceae</taxon>
        <taxon>Aspergillus</taxon>
        <taxon>Aspergillus subgen. Fumigati</taxon>
    </lineage>
</organism>
<dbReference type="VEuPathDB" id="FungiDB:P174DRAFT_446170"/>
<dbReference type="RefSeq" id="XP_024677230.1">
    <property type="nucleotide sequence ID" value="XM_024828517.1"/>
</dbReference>
<dbReference type="GeneID" id="36535843"/>
<comment type="caution">
    <text evidence="1">The sequence shown here is derived from an EMBL/GenBank/DDBJ whole genome shotgun (WGS) entry which is preliminary data.</text>
</comment>
<sequence>MTRKNVEHYDSLGTLYANATDTLQGDRFYVEQGDNGFQFKETETGKYLALKGQYVFSFPRLTGTN</sequence>
<accession>A0A2I1BTC4</accession>
<evidence type="ECO:0000313" key="1">
    <source>
        <dbReference type="EMBL" id="PKX88635.1"/>
    </source>
</evidence>